<sequence>MKKLVTAFTVLSLLFVFASCKKEKDPVYSIEGYWVGKYGSGSATPASGYSMLIEPGGVLTIADGSKISTSSKAVGTWTMTGNVFKATYTYQNGGSTFSIQANFSNTGKLTDGTWGSGSNVSGSGTWYMDRVN</sequence>
<feature type="signal peptide" evidence="1">
    <location>
        <begin position="1"/>
        <end position="18"/>
    </location>
</feature>
<accession>A0A562SSB9</accession>
<dbReference type="EMBL" id="VLLE01000003">
    <property type="protein sequence ID" value="TWI83690.1"/>
    <property type="molecule type" value="Genomic_DNA"/>
</dbReference>
<organism evidence="2 3">
    <name type="scientific">Lacibacter cauensis</name>
    <dbReference type="NCBI Taxonomy" id="510947"/>
    <lineage>
        <taxon>Bacteria</taxon>
        <taxon>Pseudomonadati</taxon>
        <taxon>Bacteroidota</taxon>
        <taxon>Chitinophagia</taxon>
        <taxon>Chitinophagales</taxon>
        <taxon>Chitinophagaceae</taxon>
        <taxon>Lacibacter</taxon>
    </lineage>
</organism>
<evidence type="ECO:0000313" key="3">
    <source>
        <dbReference type="Proteomes" id="UP000316167"/>
    </source>
</evidence>
<evidence type="ECO:0000313" key="2">
    <source>
        <dbReference type="EMBL" id="TWI83690.1"/>
    </source>
</evidence>
<evidence type="ECO:0000256" key="1">
    <source>
        <dbReference type="SAM" id="SignalP"/>
    </source>
</evidence>
<dbReference type="OrthoDB" id="677769at2"/>
<feature type="chain" id="PRO_5021848731" description="Lipocalin-like protein" evidence="1">
    <location>
        <begin position="19"/>
        <end position="132"/>
    </location>
</feature>
<gene>
    <name evidence="2" type="ORF">IQ13_1803</name>
</gene>
<protein>
    <recommendedName>
        <fullName evidence="4">Lipocalin-like protein</fullName>
    </recommendedName>
</protein>
<comment type="caution">
    <text evidence="2">The sequence shown here is derived from an EMBL/GenBank/DDBJ whole genome shotgun (WGS) entry which is preliminary data.</text>
</comment>
<dbReference type="PROSITE" id="PS51257">
    <property type="entry name" value="PROKAR_LIPOPROTEIN"/>
    <property type="match status" value="1"/>
</dbReference>
<name>A0A562SSB9_9BACT</name>
<proteinExistence type="predicted"/>
<keyword evidence="3" id="KW-1185">Reference proteome</keyword>
<dbReference type="Proteomes" id="UP000316167">
    <property type="component" value="Unassembled WGS sequence"/>
</dbReference>
<dbReference type="RefSeq" id="WP_144885985.1">
    <property type="nucleotide sequence ID" value="NZ_VLLE01000003.1"/>
</dbReference>
<reference evidence="2 3" key="1">
    <citation type="journal article" date="2015" name="Stand. Genomic Sci.">
        <title>Genomic Encyclopedia of Bacterial and Archaeal Type Strains, Phase III: the genomes of soil and plant-associated and newly described type strains.</title>
        <authorList>
            <person name="Whitman W.B."/>
            <person name="Woyke T."/>
            <person name="Klenk H.P."/>
            <person name="Zhou Y."/>
            <person name="Lilburn T.G."/>
            <person name="Beck B.J."/>
            <person name="De Vos P."/>
            <person name="Vandamme P."/>
            <person name="Eisen J.A."/>
            <person name="Garrity G."/>
            <person name="Hugenholtz P."/>
            <person name="Kyrpides N.C."/>
        </authorList>
    </citation>
    <scope>NUCLEOTIDE SEQUENCE [LARGE SCALE GENOMIC DNA]</scope>
    <source>
        <strain evidence="2 3">CGMCC 1.7271</strain>
    </source>
</reference>
<evidence type="ECO:0008006" key="4">
    <source>
        <dbReference type="Google" id="ProtNLM"/>
    </source>
</evidence>
<keyword evidence="1" id="KW-0732">Signal</keyword>
<dbReference type="AlphaFoldDB" id="A0A562SSB9"/>